<dbReference type="InterPro" id="IPR015943">
    <property type="entry name" value="WD40/YVTN_repeat-like_dom_sf"/>
</dbReference>
<dbReference type="InterPro" id="IPR019775">
    <property type="entry name" value="WD40_repeat_CS"/>
</dbReference>
<accession>A0A8S3ZH47</accession>
<dbReference type="PROSITE" id="PS00678">
    <property type="entry name" value="WD_REPEATS_1"/>
    <property type="match status" value="1"/>
</dbReference>
<dbReference type="EMBL" id="CAJHNH020002367">
    <property type="protein sequence ID" value="CAG5126462.1"/>
    <property type="molecule type" value="Genomic_DNA"/>
</dbReference>
<evidence type="ECO:0008006" key="8">
    <source>
        <dbReference type="Google" id="ProtNLM"/>
    </source>
</evidence>
<dbReference type="PROSITE" id="PS50082">
    <property type="entry name" value="WD_REPEATS_2"/>
    <property type="match status" value="2"/>
</dbReference>
<evidence type="ECO:0000256" key="2">
    <source>
        <dbReference type="ARBA" id="ARBA00022737"/>
    </source>
</evidence>
<reference evidence="6" key="1">
    <citation type="submission" date="2021-04" db="EMBL/GenBank/DDBJ databases">
        <authorList>
            <consortium name="Molecular Ecology Group"/>
        </authorList>
    </citation>
    <scope>NUCLEOTIDE SEQUENCE</scope>
</reference>
<feature type="repeat" description="WD" evidence="5">
    <location>
        <begin position="137"/>
        <end position="178"/>
    </location>
</feature>
<evidence type="ECO:0000313" key="7">
    <source>
        <dbReference type="Proteomes" id="UP000678393"/>
    </source>
</evidence>
<protein>
    <recommendedName>
        <fullName evidence="8">Proteasomal ATPase-associated factor 1</fullName>
    </recommendedName>
</protein>
<dbReference type="Proteomes" id="UP000678393">
    <property type="component" value="Unassembled WGS sequence"/>
</dbReference>
<evidence type="ECO:0000313" key="6">
    <source>
        <dbReference type="EMBL" id="CAG5126462.1"/>
    </source>
</evidence>
<keyword evidence="2" id="KW-0677">Repeat</keyword>
<dbReference type="PANTHER" id="PTHR19857">
    <property type="entry name" value="MITOCHONDRIAL DIVISION PROTEIN 1-RELATED"/>
    <property type="match status" value="1"/>
</dbReference>
<dbReference type="InterPro" id="IPR001680">
    <property type="entry name" value="WD40_rpt"/>
</dbReference>
<dbReference type="SMART" id="SM00320">
    <property type="entry name" value="WD40"/>
    <property type="match status" value="6"/>
</dbReference>
<dbReference type="Gene3D" id="2.130.10.10">
    <property type="entry name" value="YVTN repeat-like/Quinoprotein amine dehydrogenase"/>
    <property type="match status" value="2"/>
</dbReference>
<dbReference type="SUPFAM" id="SSF50978">
    <property type="entry name" value="WD40 repeat-like"/>
    <property type="match status" value="1"/>
</dbReference>
<dbReference type="PANTHER" id="PTHR19857:SF19">
    <property type="entry name" value="26S PROTEASOME REGULATORY SUBUNIT RPN14"/>
    <property type="match status" value="1"/>
</dbReference>
<name>A0A8S3ZH47_9EUPU</name>
<dbReference type="InterPro" id="IPR036322">
    <property type="entry name" value="WD40_repeat_dom_sf"/>
</dbReference>
<dbReference type="GO" id="GO:0000502">
    <property type="term" value="C:proteasome complex"/>
    <property type="evidence" value="ECO:0007669"/>
    <property type="project" value="UniProtKB-KW"/>
</dbReference>
<keyword evidence="3" id="KW-0647">Proteasome</keyword>
<dbReference type="Pfam" id="PF00400">
    <property type="entry name" value="WD40"/>
    <property type="match status" value="2"/>
</dbReference>
<feature type="repeat" description="WD" evidence="5">
    <location>
        <begin position="179"/>
        <end position="220"/>
    </location>
</feature>
<dbReference type="AlphaFoldDB" id="A0A8S3ZH47"/>
<comment type="caution">
    <text evidence="6">The sequence shown here is derived from an EMBL/GenBank/DDBJ whole genome shotgun (WGS) entry which is preliminary data.</text>
</comment>
<dbReference type="InterPro" id="IPR051179">
    <property type="entry name" value="WD_repeat_multifunction"/>
</dbReference>
<proteinExistence type="inferred from homology"/>
<comment type="similarity">
    <text evidence="4">Belongs to the WD repeat PAAF1/RPN14 family.</text>
</comment>
<keyword evidence="7" id="KW-1185">Reference proteome</keyword>
<dbReference type="OrthoDB" id="27537at2759"/>
<evidence type="ECO:0000256" key="3">
    <source>
        <dbReference type="ARBA" id="ARBA00022942"/>
    </source>
</evidence>
<evidence type="ECO:0000256" key="4">
    <source>
        <dbReference type="ARBA" id="ARBA00038321"/>
    </source>
</evidence>
<sequence length="399" mass="43741">MDTPRDRLILQSDWDQVLRERNGNAWIAFKSAAPPSDYSELNSHGLSPDGLLYLTAKDERFAVSDIRRKSLVISYNGEHASLSRKFVAPVITFSTIHTPKKQVTCVDTTEGGLGVSSDSEGNLKLWQTNTGEVRRQFVGHVGDVYTCRFFPSGIVVLSAGADMMVKIWSAETGQCATTITGHKAAILDTAIVDRGRNIITCSRDGTAKLWDVGKQECLFTFENIGGIVNSCSLGVPENSVDLGATNRSKSDREIATEGKMLLLGCENGSLHGFGLESRDKIFSFSCESAVNTCEFISDVHCVCGSQEGYIYILDLRNTNTPVAAWKESRGPILSLLPHKGGFFASTGDGSCFNVNEHFETRVELTGSDCDPVYKICTDRTNIYTSCRDGTIRKYNLNHI</sequence>
<keyword evidence="1 5" id="KW-0853">WD repeat</keyword>
<evidence type="ECO:0000256" key="5">
    <source>
        <dbReference type="PROSITE-ProRule" id="PRU00221"/>
    </source>
</evidence>
<dbReference type="PROSITE" id="PS50294">
    <property type="entry name" value="WD_REPEATS_REGION"/>
    <property type="match status" value="2"/>
</dbReference>
<evidence type="ECO:0000256" key="1">
    <source>
        <dbReference type="ARBA" id="ARBA00022574"/>
    </source>
</evidence>
<gene>
    <name evidence="6" type="ORF">CUNI_LOCUS12020</name>
</gene>
<organism evidence="6 7">
    <name type="scientific">Candidula unifasciata</name>
    <dbReference type="NCBI Taxonomy" id="100452"/>
    <lineage>
        <taxon>Eukaryota</taxon>
        <taxon>Metazoa</taxon>
        <taxon>Spiralia</taxon>
        <taxon>Lophotrochozoa</taxon>
        <taxon>Mollusca</taxon>
        <taxon>Gastropoda</taxon>
        <taxon>Heterobranchia</taxon>
        <taxon>Euthyneura</taxon>
        <taxon>Panpulmonata</taxon>
        <taxon>Eupulmonata</taxon>
        <taxon>Stylommatophora</taxon>
        <taxon>Helicina</taxon>
        <taxon>Helicoidea</taxon>
        <taxon>Geomitridae</taxon>
        <taxon>Candidula</taxon>
    </lineage>
</organism>